<dbReference type="OrthoDB" id="9782395at2"/>
<evidence type="ECO:0000256" key="1">
    <source>
        <dbReference type="SAM" id="Phobius"/>
    </source>
</evidence>
<gene>
    <name evidence="3" type="ORF">BC781_102568</name>
</gene>
<dbReference type="GO" id="GO:0005886">
    <property type="term" value="C:plasma membrane"/>
    <property type="evidence" value="ECO:0007669"/>
    <property type="project" value="TreeGrafter"/>
</dbReference>
<keyword evidence="1" id="KW-1133">Transmembrane helix</keyword>
<protein>
    <submittedName>
        <fullName evidence="3">SanA protein</fullName>
    </submittedName>
</protein>
<name>A0A315ZBV7_SEDFL</name>
<dbReference type="InterPro" id="IPR003848">
    <property type="entry name" value="DUF218"/>
</dbReference>
<dbReference type="PANTHER" id="PTHR30336:SF20">
    <property type="entry name" value="DUF218 DOMAIN-CONTAINING PROTEIN"/>
    <property type="match status" value="1"/>
</dbReference>
<proteinExistence type="predicted"/>
<organism evidence="3 4">
    <name type="scientific">Sediminitomix flava</name>
    <dbReference type="NCBI Taxonomy" id="379075"/>
    <lineage>
        <taxon>Bacteria</taxon>
        <taxon>Pseudomonadati</taxon>
        <taxon>Bacteroidota</taxon>
        <taxon>Cytophagia</taxon>
        <taxon>Cytophagales</taxon>
        <taxon>Flammeovirgaceae</taxon>
        <taxon>Sediminitomix</taxon>
    </lineage>
</organism>
<dbReference type="Pfam" id="PF02698">
    <property type="entry name" value="DUF218"/>
    <property type="match status" value="1"/>
</dbReference>
<keyword evidence="4" id="KW-1185">Reference proteome</keyword>
<evidence type="ECO:0000313" key="3">
    <source>
        <dbReference type="EMBL" id="PWJ43021.1"/>
    </source>
</evidence>
<evidence type="ECO:0000259" key="2">
    <source>
        <dbReference type="Pfam" id="PF02698"/>
    </source>
</evidence>
<dbReference type="PANTHER" id="PTHR30336">
    <property type="entry name" value="INNER MEMBRANE PROTEIN, PROBABLE PERMEASE"/>
    <property type="match status" value="1"/>
</dbReference>
<accession>A0A315ZBV7</accession>
<sequence length="234" mass="26778">MNKLWSRKILISTISVLVLIVGVITFSYFTIEFKAAPFIYKDVDALPKQEVGLILGTSKKLANGSSNPYFTNRIEAATKLFQEKKVKYLIVSGDNRTHYYNEPRDMYQALVKNGIPEDVIYMDYAGFRTLDSVIRCKEIFGQDSFIVISQPFHNKRAIYLSRQSGIQAYGYNAKDVSAQRGVKVQVREVFARVKALLDVYFEVEPKFLGDRIYIGEQREQDKSAIPTNEIAVKF</sequence>
<comment type="caution">
    <text evidence="3">The sequence shown here is derived from an EMBL/GenBank/DDBJ whole genome shotgun (WGS) entry which is preliminary data.</text>
</comment>
<dbReference type="AlphaFoldDB" id="A0A315ZBV7"/>
<dbReference type="RefSeq" id="WP_109617212.1">
    <property type="nucleotide sequence ID" value="NZ_QGDO01000002.1"/>
</dbReference>
<dbReference type="Proteomes" id="UP000245535">
    <property type="component" value="Unassembled WGS sequence"/>
</dbReference>
<dbReference type="InterPro" id="IPR051599">
    <property type="entry name" value="Cell_Envelope_Assoc"/>
</dbReference>
<feature type="transmembrane region" description="Helical" evidence="1">
    <location>
        <begin position="9"/>
        <end position="31"/>
    </location>
</feature>
<keyword evidence="1" id="KW-0472">Membrane</keyword>
<feature type="domain" description="DUF218" evidence="2">
    <location>
        <begin position="54"/>
        <end position="170"/>
    </location>
</feature>
<evidence type="ECO:0000313" key="4">
    <source>
        <dbReference type="Proteomes" id="UP000245535"/>
    </source>
</evidence>
<dbReference type="EMBL" id="QGDO01000002">
    <property type="protein sequence ID" value="PWJ43021.1"/>
    <property type="molecule type" value="Genomic_DNA"/>
</dbReference>
<reference evidence="3 4" key="1">
    <citation type="submission" date="2018-03" db="EMBL/GenBank/DDBJ databases">
        <title>Genomic Encyclopedia of Archaeal and Bacterial Type Strains, Phase II (KMG-II): from individual species to whole genera.</title>
        <authorList>
            <person name="Goeker M."/>
        </authorList>
    </citation>
    <scope>NUCLEOTIDE SEQUENCE [LARGE SCALE GENOMIC DNA]</scope>
    <source>
        <strain evidence="3 4">DSM 28229</strain>
    </source>
</reference>
<keyword evidence="1" id="KW-0812">Transmembrane</keyword>
<dbReference type="CDD" id="cd06259">
    <property type="entry name" value="YdcF-like"/>
    <property type="match status" value="1"/>
</dbReference>